<feature type="compositionally biased region" description="Low complexity" evidence="1">
    <location>
        <begin position="63"/>
        <end position="74"/>
    </location>
</feature>
<proteinExistence type="predicted"/>
<evidence type="ECO:0000256" key="1">
    <source>
        <dbReference type="SAM" id="MobiDB-lite"/>
    </source>
</evidence>
<dbReference type="Proteomes" id="UP001327560">
    <property type="component" value="Chromosome 1"/>
</dbReference>
<dbReference type="EMBL" id="CP136890">
    <property type="protein sequence ID" value="WOK94148.1"/>
    <property type="molecule type" value="Genomic_DNA"/>
</dbReference>
<dbReference type="PANTHER" id="PTHR47337">
    <property type="entry name" value="TETRATRICOPEPTIDE REPEAT (TPR)-LIKE SUPERFAMILY PROTEIN"/>
    <property type="match status" value="1"/>
</dbReference>
<name>A0AAQ3Q0T0_9LILI</name>
<organism evidence="2 3">
    <name type="scientific">Canna indica</name>
    <name type="common">Indian-shot</name>
    <dbReference type="NCBI Taxonomy" id="4628"/>
    <lineage>
        <taxon>Eukaryota</taxon>
        <taxon>Viridiplantae</taxon>
        <taxon>Streptophyta</taxon>
        <taxon>Embryophyta</taxon>
        <taxon>Tracheophyta</taxon>
        <taxon>Spermatophyta</taxon>
        <taxon>Magnoliopsida</taxon>
        <taxon>Liliopsida</taxon>
        <taxon>Zingiberales</taxon>
        <taxon>Cannaceae</taxon>
        <taxon>Canna</taxon>
    </lineage>
</organism>
<sequence length="205" mass="23187">MTKISEHRINSSFFFRPSTTKSPAHSIKLPSLDKTLNPSVCTLQSLLFLKRQNPQPADRRRCSSPFSSPHLSRSPRVHAGEGEGRGVVSRWIVSYAIATADSIGSKGAQARHRRTPRSEISTKHIPQHLHECGGVHWSFVLPPDIVLAARVMVASIERWKAFGRTSSRLDYLDLVSNYSQNSPLYKLESHIYAVVLLHYLHKYYN</sequence>
<accession>A0AAQ3Q0T0</accession>
<dbReference type="AlphaFoldDB" id="A0AAQ3Q0T0"/>
<evidence type="ECO:0000313" key="2">
    <source>
        <dbReference type="EMBL" id="WOK94148.1"/>
    </source>
</evidence>
<dbReference type="PANTHER" id="PTHR47337:SF1">
    <property type="entry name" value="TETRATRICOPEPTIDE REPEAT (TPR)-LIKE SUPERFAMILY PROTEIN"/>
    <property type="match status" value="1"/>
</dbReference>
<protein>
    <submittedName>
        <fullName evidence="2">Uncharacterized protein</fullName>
    </submittedName>
</protein>
<reference evidence="2 3" key="1">
    <citation type="submission" date="2023-10" db="EMBL/GenBank/DDBJ databases">
        <title>Chromosome-scale genome assembly provides insights into flower coloration mechanisms of Canna indica.</title>
        <authorList>
            <person name="Li C."/>
        </authorList>
    </citation>
    <scope>NUCLEOTIDE SEQUENCE [LARGE SCALE GENOMIC DNA]</scope>
    <source>
        <tissue evidence="2">Flower</tissue>
    </source>
</reference>
<gene>
    <name evidence="2" type="ORF">Cni_G02850</name>
</gene>
<evidence type="ECO:0000313" key="3">
    <source>
        <dbReference type="Proteomes" id="UP001327560"/>
    </source>
</evidence>
<keyword evidence="3" id="KW-1185">Reference proteome</keyword>
<feature type="region of interest" description="Disordered" evidence="1">
    <location>
        <begin position="52"/>
        <end position="81"/>
    </location>
</feature>